<organism evidence="1 2">
    <name type="scientific">Catharanthus roseus</name>
    <name type="common">Madagascar periwinkle</name>
    <name type="synonym">Vinca rosea</name>
    <dbReference type="NCBI Taxonomy" id="4058"/>
    <lineage>
        <taxon>Eukaryota</taxon>
        <taxon>Viridiplantae</taxon>
        <taxon>Streptophyta</taxon>
        <taxon>Embryophyta</taxon>
        <taxon>Tracheophyta</taxon>
        <taxon>Spermatophyta</taxon>
        <taxon>Magnoliopsida</taxon>
        <taxon>eudicotyledons</taxon>
        <taxon>Gunneridae</taxon>
        <taxon>Pentapetalae</taxon>
        <taxon>asterids</taxon>
        <taxon>lamiids</taxon>
        <taxon>Gentianales</taxon>
        <taxon>Apocynaceae</taxon>
        <taxon>Rauvolfioideae</taxon>
        <taxon>Vinceae</taxon>
        <taxon>Catharanthinae</taxon>
        <taxon>Catharanthus</taxon>
    </lineage>
</organism>
<keyword evidence="2" id="KW-1185">Reference proteome</keyword>
<evidence type="ECO:0000313" key="2">
    <source>
        <dbReference type="Proteomes" id="UP001060085"/>
    </source>
</evidence>
<evidence type="ECO:0000313" key="1">
    <source>
        <dbReference type="EMBL" id="KAI5681151.1"/>
    </source>
</evidence>
<gene>
    <name evidence="1" type="ORF">M9H77_02378</name>
</gene>
<comment type="caution">
    <text evidence="1">The sequence shown here is derived from an EMBL/GenBank/DDBJ whole genome shotgun (WGS) entry which is preliminary data.</text>
</comment>
<reference evidence="2" key="1">
    <citation type="journal article" date="2023" name="Nat. Plants">
        <title>Single-cell RNA sequencing provides a high-resolution roadmap for understanding the multicellular compartmentation of specialized metabolism.</title>
        <authorList>
            <person name="Sun S."/>
            <person name="Shen X."/>
            <person name="Li Y."/>
            <person name="Li Y."/>
            <person name="Wang S."/>
            <person name="Li R."/>
            <person name="Zhang H."/>
            <person name="Shen G."/>
            <person name="Guo B."/>
            <person name="Wei J."/>
            <person name="Xu J."/>
            <person name="St-Pierre B."/>
            <person name="Chen S."/>
            <person name="Sun C."/>
        </authorList>
    </citation>
    <scope>NUCLEOTIDE SEQUENCE [LARGE SCALE GENOMIC DNA]</scope>
</reference>
<dbReference type="Proteomes" id="UP001060085">
    <property type="component" value="Linkage Group LG01"/>
</dbReference>
<name>A0ACC0C891_CATRO</name>
<proteinExistence type="predicted"/>
<protein>
    <submittedName>
        <fullName evidence="1">Uncharacterized protein</fullName>
    </submittedName>
</protein>
<sequence length="329" mass="37821">MVPFLQMHKHASLSSSTTQSESQDDKFYKNLDFLNIIDEFEKNMVKAKDLKDKTMPSFNLGLDDDFETQARPTLLQQQLIAPQKQRRNSVYADTKIEDVVLASIELVNLQKGPEKEDDIDKHSSTLTVPIKTFILYNILLEDDQDFTEETSTEPSPLHKKRNVPGKLSGYFLGGWVRRDPPAKIEKSNVHTLCFGVHAGIDYGMLKLISMTPFKDPDFVCCPYHSACMVLKFQCRGRVAFYPYGKLTKNIRTRDLTGHPSLMFSKCFSPLSDDLKKATEDTGFQKHSNAMRYKTPLKRMQWQVSENFVNCGVFYMRHMETYKGQKTKEA</sequence>
<accession>A0ACC0C891</accession>
<dbReference type="EMBL" id="CM044701">
    <property type="protein sequence ID" value="KAI5681151.1"/>
    <property type="molecule type" value="Genomic_DNA"/>
</dbReference>